<dbReference type="Proteomes" id="UP000663525">
    <property type="component" value="Chromosome"/>
</dbReference>
<dbReference type="RefSeq" id="WP_229112816.1">
    <property type="nucleotide sequence ID" value="NZ_CP064787.1"/>
</dbReference>
<name>A0A897N5M7_9EURY</name>
<gene>
    <name evidence="2" type="ORF">HSR121_2037</name>
</gene>
<proteinExistence type="predicted"/>
<dbReference type="AlphaFoldDB" id="A0A897N5M7"/>
<accession>A0A897N5M7</accession>
<sequence length="48" mass="5560">MNLKDRLNDEELEQIKAAEEKSKAEKAAAKRKARRAKTKYGLLLEDEE</sequence>
<protein>
    <submittedName>
        <fullName evidence="2">Uncharacterized protein</fullName>
    </submittedName>
</protein>
<dbReference type="GeneID" id="68855607"/>
<evidence type="ECO:0000313" key="2">
    <source>
        <dbReference type="EMBL" id="QSG06369.1"/>
    </source>
</evidence>
<organism evidence="2 3">
    <name type="scientific">Halapricum desulfuricans</name>
    <dbReference type="NCBI Taxonomy" id="2841257"/>
    <lineage>
        <taxon>Archaea</taxon>
        <taxon>Methanobacteriati</taxon>
        <taxon>Methanobacteriota</taxon>
        <taxon>Stenosarchaea group</taxon>
        <taxon>Halobacteria</taxon>
        <taxon>Halobacteriales</taxon>
        <taxon>Haloarculaceae</taxon>
        <taxon>Halapricum</taxon>
    </lineage>
</organism>
<dbReference type="EMBL" id="CP064787">
    <property type="protein sequence ID" value="QSG06369.1"/>
    <property type="molecule type" value="Genomic_DNA"/>
</dbReference>
<reference evidence="2" key="1">
    <citation type="submission" date="2020-11" db="EMBL/GenBank/DDBJ databases">
        <title>Carbohydrate-dependent, anaerobic sulfur respiration: A novel catabolism in halophilic archaea.</title>
        <authorList>
            <person name="Sorokin D.Y."/>
            <person name="Messina E."/>
            <person name="Smedile F."/>
            <person name="La Cono V."/>
            <person name="Hallsworth J.E."/>
            <person name="Yakimov M.M."/>
        </authorList>
    </citation>
    <scope>NUCLEOTIDE SEQUENCE</scope>
    <source>
        <strain evidence="2">HSR12-1</strain>
    </source>
</reference>
<evidence type="ECO:0000313" key="3">
    <source>
        <dbReference type="Proteomes" id="UP000663525"/>
    </source>
</evidence>
<evidence type="ECO:0000256" key="1">
    <source>
        <dbReference type="SAM" id="Coils"/>
    </source>
</evidence>
<keyword evidence="1" id="KW-0175">Coiled coil</keyword>
<feature type="coiled-coil region" evidence="1">
    <location>
        <begin position="1"/>
        <end position="39"/>
    </location>
</feature>